<dbReference type="EMBL" id="FORT01000015">
    <property type="protein sequence ID" value="SFK55906.1"/>
    <property type="molecule type" value="Genomic_DNA"/>
</dbReference>
<dbReference type="RefSeq" id="WP_139228110.1">
    <property type="nucleotide sequence ID" value="NZ_BJOE01000010.1"/>
</dbReference>
<sequence>MRMWEEGKISSRQLTIMTVLYILGSAVLIMPGPLATVAKRDAWIAAILAMVIGLLSIALIHALGRRFTGLTLMAYTELLFFRGCSCYLAFSFCLSCRMPSWKISCLSWKTEWGQSSGLLCHLLDFP</sequence>
<keyword evidence="4" id="KW-0309">Germination</keyword>
<evidence type="ECO:0000256" key="3">
    <source>
        <dbReference type="ARBA" id="ARBA00022448"/>
    </source>
</evidence>
<evidence type="ECO:0000313" key="10">
    <source>
        <dbReference type="Proteomes" id="UP000198915"/>
    </source>
</evidence>
<dbReference type="GO" id="GO:0009847">
    <property type="term" value="P:spore germination"/>
    <property type="evidence" value="ECO:0007669"/>
    <property type="project" value="InterPro"/>
</dbReference>
<feature type="transmembrane region" description="Helical" evidence="8">
    <location>
        <begin position="42"/>
        <end position="63"/>
    </location>
</feature>
<organism evidence="9 10">
    <name type="scientific">Brevibacillus centrosporus</name>
    <dbReference type="NCBI Taxonomy" id="54910"/>
    <lineage>
        <taxon>Bacteria</taxon>
        <taxon>Bacillati</taxon>
        <taxon>Bacillota</taxon>
        <taxon>Bacilli</taxon>
        <taxon>Bacillales</taxon>
        <taxon>Paenibacillaceae</taxon>
        <taxon>Brevibacillus</taxon>
    </lineage>
</organism>
<keyword evidence="5 8" id="KW-0812">Transmembrane</keyword>
<dbReference type="PANTHER" id="PTHR34975">
    <property type="entry name" value="SPORE GERMINATION PROTEIN A2"/>
    <property type="match status" value="1"/>
</dbReference>
<comment type="subcellular location">
    <subcellularLocation>
        <location evidence="1">Membrane</location>
        <topology evidence="1">Multi-pass membrane protein</topology>
    </subcellularLocation>
</comment>
<feature type="transmembrane region" description="Helical" evidence="8">
    <location>
        <begin position="12"/>
        <end position="30"/>
    </location>
</feature>
<protein>
    <submittedName>
        <fullName evidence="9">Spore germination protein</fullName>
    </submittedName>
</protein>
<keyword evidence="7 8" id="KW-0472">Membrane</keyword>
<keyword evidence="10" id="KW-1185">Reference proteome</keyword>
<keyword evidence="6 8" id="KW-1133">Transmembrane helix</keyword>
<feature type="transmembrane region" description="Helical" evidence="8">
    <location>
        <begin position="70"/>
        <end position="90"/>
    </location>
</feature>
<evidence type="ECO:0000256" key="1">
    <source>
        <dbReference type="ARBA" id="ARBA00004141"/>
    </source>
</evidence>
<dbReference type="Pfam" id="PF03845">
    <property type="entry name" value="Spore_permease"/>
    <property type="match status" value="1"/>
</dbReference>
<proteinExistence type="inferred from homology"/>
<dbReference type="Proteomes" id="UP000198915">
    <property type="component" value="Unassembled WGS sequence"/>
</dbReference>
<accession>A0A1I4AJK6</accession>
<dbReference type="GO" id="GO:0016020">
    <property type="term" value="C:membrane"/>
    <property type="evidence" value="ECO:0007669"/>
    <property type="project" value="UniProtKB-SubCell"/>
</dbReference>
<dbReference type="PANTHER" id="PTHR34975:SF2">
    <property type="entry name" value="SPORE GERMINATION PROTEIN A2"/>
    <property type="match status" value="1"/>
</dbReference>
<keyword evidence="3" id="KW-0813">Transport</keyword>
<evidence type="ECO:0000256" key="2">
    <source>
        <dbReference type="ARBA" id="ARBA00007998"/>
    </source>
</evidence>
<evidence type="ECO:0000256" key="7">
    <source>
        <dbReference type="ARBA" id="ARBA00023136"/>
    </source>
</evidence>
<reference evidence="10" key="1">
    <citation type="submission" date="2016-10" db="EMBL/GenBank/DDBJ databases">
        <authorList>
            <person name="Varghese N."/>
            <person name="Submissions S."/>
        </authorList>
    </citation>
    <scope>NUCLEOTIDE SEQUENCE [LARGE SCALE GENOMIC DNA]</scope>
    <source>
        <strain evidence="10">OK042</strain>
    </source>
</reference>
<evidence type="ECO:0000256" key="4">
    <source>
        <dbReference type="ARBA" id="ARBA00022544"/>
    </source>
</evidence>
<name>A0A1I4AJK6_9BACL</name>
<evidence type="ECO:0000256" key="8">
    <source>
        <dbReference type="SAM" id="Phobius"/>
    </source>
</evidence>
<evidence type="ECO:0000313" key="9">
    <source>
        <dbReference type="EMBL" id="SFK55906.1"/>
    </source>
</evidence>
<comment type="similarity">
    <text evidence="2">Belongs to the amino acid-polyamine-organocation (APC) superfamily. Spore germination protein (SGP) (TC 2.A.3.9) family.</text>
</comment>
<evidence type="ECO:0000256" key="5">
    <source>
        <dbReference type="ARBA" id="ARBA00022692"/>
    </source>
</evidence>
<dbReference type="AlphaFoldDB" id="A0A1I4AJK6"/>
<dbReference type="STRING" id="1884381.SAMN05518846_11573"/>
<evidence type="ECO:0000256" key="6">
    <source>
        <dbReference type="ARBA" id="ARBA00022989"/>
    </source>
</evidence>
<dbReference type="InterPro" id="IPR004761">
    <property type="entry name" value="Spore_GerAB"/>
</dbReference>
<gene>
    <name evidence="9" type="ORF">SAMN05518846_11573</name>
</gene>